<reference evidence="1" key="1">
    <citation type="submission" date="2021-06" db="EMBL/GenBank/DDBJ databases">
        <authorList>
            <person name="Kallberg Y."/>
            <person name="Tangrot J."/>
            <person name="Rosling A."/>
        </authorList>
    </citation>
    <scope>NUCLEOTIDE SEQUENCE</scope>
    <source>
        <strain evidence="1">MA461A</strain>
    </source>
</reference>
<gene>
    <name evidence="1" type="ORF">RPERSI_LOCUS26103</name>
</gene>
<protein>
    <submittedName>
        <fullName evidence="1">24124_t:CDS:1</fullName>
    </submittedName>
</protein>
<organism evidence="1 2">
    <name type="scientific">Racocetra persica</name>
    <dbReference type="NCBI Taxonomy" id="160502"/>
    <lineage>
        <taxon>Eukaryota</taxon>
        <taxon>Fungi</taxon>
        <taxon>Fungi incertae sedis</taxon>
        <taxon>Mucoromycota</taxon>
        <taxon>Glomeromycotina</taxon>
        <taxon>Glomeromycetes</taxon>
        <taxon>Diversisporales</taxon>
        <taxon>Gigasporaceae</taxon>
        <taxon>Racocetra</taxon>
    </lineage>
</organism>
<comment type="caution">
    <text evidence="1">The sequence shown here is derived from an EMBL/GenBank/DDBJ whole genome shotgun (WGS) entry which is preliminary data.</text>
</comment>
<keyword evidence="2" id="KW-1185">Reference proteome</keyword>
<dbReference type="Proteomes" id="UP000789920">
    <property type="component" value="Unassembled WGS sequence"/>
</dbReference>
<evidence type="ECO:0000313" key="1">
    <source>
        <dbReference type="EMBL" id="CAG8823794.1"/>
    </source>
</evidence>
<accession>A0ACA9S2J1</accession>
<name>A0ACA9S2J1_9GLOM</name>
<sequence>MANSTANKPVECLGNENKSFYVLFGQYWGVRIPSINLFQIALVCRSNITQAEPLDSKTVCKPSVSRPIRA</sequence>
<dbReference type="EMBL" id="CAJVQC010088008">
    <property type="protein sequence ID" value="CAG8823794.1"/>
    <property type="molecule type" value="Genomic_DNA"/>
</dbReference>
<evidence type="ECO:0000313" key="2">
    <source>
        <dbReference type="Proteomes" id="UP000789920"/>
    </source>
</evidence>
<feature type="non-terminal residue" evidence="1">
    <location>
        <position position="70"/>
    </location>
</feature>
<proteinExistence type="predicted"/>